<dbReference type="EMBL" id="JABVXQ010000003">
    <property type="protein sequence ID" value="KAF6119618.1"/>
    <property type="molecule type" value="Genomic_DNA"/>
</dbReference>
<dbReference type="AlphaFoldDB" id="A0A834AXS6"/>
<proteinExistence type="predicted"/>
<reference evidence="1 2" key="1">
    <citation type="journal article" date="2020" name="Nature">
        <title>Six reference-quality genomes reveal evolution of bat adaptations.</title>
        <authorList>
            <person name="Jebb D."/>
            <person name="Huang Z."/>
            <person name="Pippel M."/>
            <person name="Hughes G.M."/>
            <person name="Lavrichenko K."/>
            <person name="Devanna P."/>
            <person name="Winkler S."/>
            <person name="Jermiin L.S."/>
            <person name="Skirmuntt E.C."/>
            <person name="Katzourakis A."/>
            <person name="Burkitt-Gray L."/>
            <person name="Ray D.A."/>
            <person name="Sullivan K.A.M."/>
            <person name="Roscito J.G."/>
            <person name="Kirilenko B.M."/>
            <person name="Davalos L.M."/>
            <person name="Corthals A.P."/>
            <person name="Power M.L."/>
            <person name="Jones G."/>
            <person name="Ransome R.D."/>
            <person name="Dechmann D.K.N."/>
            <person name="Locatelli A.G."/>
            <person name="Puechmaille S.J."/>
            <person name="Fedrigo O."/>
            <person name="Jarvis E.D."/>
            <person name="Hiller M."/>
            <person name="Vernes S.C."/>
            <person name="Myers E.W."/>
            <person name="Teeling E.C."/>
        </authorList>
    </citation>
    <scope>NUCLEOTIDE SEQUENCE [LARGE SCALE GENOMIC DNA]</scope>
    <source>
        <strain evidence="1">Bat1K_MPI-CBG_1</strain>
    </source>
</reference>
<organism evidence="1 2">
    <name type="scientific">Phyllostomus discolor</name>
    <name type="common">pale spear-nosed bat</name>
    <dbReference type="NCBI Taxonomy" id="89673"/>
    <lineage>
        <taxon>Eukaryota</taxon>
        <taxon>Metazoa</taxon>
        <taxon>Chordata</taxon>
        <taxon>Craniata</taxon>
        <taxon>Vertebrata</taxon>
        <taxon>Euteleostomi</taxon>
        <taxon>Mammalia</taxon>
        <taxon>Eutheria</taxon>
        <taxon>Laurasiatheria</taxon>
        <taxon>Chiroptera</taxon>
        <taxon>Yangochiroptera</taxon>
        <taxon>Phyllostomidae</taxon>
        <taxon>Phyllostominae</taxon>
        <taxon>Phyllostomus</taxon>
    </lineage>
</organism>
<evidence type="ECO:0000313" key="2">
    <source>
        <dbReference type="Proteomes" id="UP000664940"/>
    </source>
</evidence>
<gene>
    <name evidence="1" type="ORF">HJG60_010087</name>
</gene>
<comment type="caution">
    <text evidence="1">The sequence shown here is derived from an EMBL/GenBank/DDBJ whole genome shotgun (WGS) entry which is preliminary data.</text>
</comment>
<name>A0A834AXS6_9CHIR</name>
<evidence type="ECO:0000313" key="1">
    <source>
        <dbReference type="EMBL" id="KAF6119618.1"/>
    </source>
</evidence>
<dbReference type="Proteomes" id="UP000664940">
    <property type="component" value="Unassembled WGS sequence"/>
</dbReference>
<protein>
    <submittedName>
        <fullName evidence="1">Uncharacterized protein</fullName>
    </submittedName>
</protein>
<sequence>MKTLPSSEELEAVADKRAKLVTCNVSVKYSIIVIHEEKEEGRDIDKHRCEREALIGCLSSTPSLGIVCTQTRDQTHNLAAPKTLQRTVFTAVAIHDLNNRNQWSCLVNNSSYRRSEHKWAMRLAPKRSSEVSGCE</sequence>
<accession>A0A834AXS6</accession>